<feature type="domain" description="EGF-like" evidence="15">
    <location>
        <begin position="497"/>
        <end position="535"/>
    </location>
</feature>
<dbReference type="InterPro" id="IPR005533">
    <property type="entry name" value="AMOP_dom"/>
</dbReference>
<keyword evidence="10 14" id="KW-0472">Membrane</keyword>
<feature type="domain" description="EGF-like" evidence="15">
    <location>
        <begin position="590"/>
        <end position="627"/>
    </location>
</feature>
<evidence type="ECO:0000256" key="14">
    <source>
        <dbReference type="SAM" id="Phobius"/>
    </source>
</evidence>
<dbReference type="CDD" id="cd00054">
    <property type="entry name" value="EGF_CA"/>
    <property type="match status" value="16"/>
</dbReference>
<dbReference type="SMART" id="SM00179">
    <property type="entry name" value="EGF_CA"/>
    <property type="match status" value="21"/>
</dbReference>
<comment type="caution">
    <text evidence="19">The sequence shown here is derived from an EMBL/GenBank/DDBJ whole genome shotgun (WGS) entry which is preliminary data.</text>
</comment>
<dbReference type="InterPro" id="IPR003886">
    <property type="entry name" value="NIDO_dom"/>
</dbReference>
<reference evidence="19 20" key="1">
    <citation type="submission" date="2018-03" db="EMBL/GenBank/DDBJ databases">
        <title>Draft genome sequence of Rohu Carp (Labeo rohita).</title>
        <authorList>
            <person name="Das P."/>
            <person name="Kushwaha B."/>
            <person name="Joshi C.G."/>
            <person name="Kumar D."/>
            <person name="Nagpure N.S."/>
            <person name="Sahoo L."/>
            <person name="Das S.P."/>
            <person name="Bit A."/>
            <person name="Patnaik S."/>
            <person name="Meher P.K."/>
            <person name="Jayasankar P."/>
            <person name="Koringa P.G."/>
            <person name="Patel N.V."/>
            <person name="Hinsu A.T."/>
            <person name="Kumar R."/>
            <person name="Pandey M."/>
            <person name="Agarwal S."/>
            <person name="Srivastava S."/>
            <person name="Singh M."/>
            <person name="Iquebal M.A."/>
            <person name="Jaiswal S."/>
            <person name="Angadi U.B."/>
            <person name="Kumar N."/>
            <person name="Raza M."/>
            <person name="Shah T.M."/>
            <person name="Rai A."/>
            <person name="Jena J.K."/>
        </authorList>
    </citation>
    <scope>NUCLEOTIDE SEQUENCE [LARGE SCALE GENOMIC DNA]</scope>
    <source>
        <strain evidence="19">DASCIFA01</strain>
        <tissue evidence="19">Testis</tissue>
    </source>
</reference>
<dbReference type="GO" id="GO:0048513">
    <property type="term" value="P:animal organ development"/>
    <property type="evidence" value="ECO:0007669"/>
    <property type="project" value="UniProtKB-ARBA"/>
</dbReference>
<feature type="domain" description="EGF-like" evidence="15">
    <location>
        <begin position="330"/>
        <end position="370"/>
    </location>
</feature>
<evidence type="ECO:0000313" key="20">
    <source>
        <dbReference type="Proteomes" id="UP000290572"/>
    </source>
</evidence>
<feature type="transmembrane region" description="Helical" evidence="14">
    <location>
        <begin position="1833"/>
        <end position="1857"/>
    </location>
</feature>
<feature type="domain" description="EGF-like" evidence="15">
    <location>
        <begin position="703"/>
        <end position="743"/>
    </location>
</feature>
<keyword evidence="9 14" id="KW-1133">Transmembrane helix</keyword>
<dbReference type="PROSITE" id="PS50026">
    <property type="entry name" value="EGF_3"/>
    <property type="match status" value="18"/>
</dbReference>
<dbReference type="Pfam" id="PF12947">
    <property type="entry name" value="EGF_3"/>
    <property type="match status" value="10"/>
</dbReference>
<keyword evidence="7" id="KW-0677">Repeat</keyword>
<evidence type="ECO:0000256" key="8">
    <source>
        <dbReference type="ARBA" id="ARBA00022837"/>
    </source>
</evidence>
<feature type="domain" description="NIDO" evidence="17">
    <location>
        <begin position="868"/>
        <end position="1032"/>
    </location>
</feature>
<dbReference type="GO" id="GO:0071944">
    <property type="term" value="C:cell periphery"/>
    <property type="evidence" value="ECO:0007669"/>
    <property type="project" value="UniProtKB-ARBA"/>
</dbReference>
<feature type="domain" description="EGF-like" evidence="15">
    <location>
        <begin position="1601"/>
        <end position="1642"/>
    </location>
</feature>
<dbReference type="FunFam" id="2.10.25.10:FF:000038">
    <property type="entry name" value="Fibrillin 2"/>
    <property type="match status" value="11"/>
</dbReference>
<feature type="domain" description="EGF-like" evidence="15">
    <location>
        <begin position="788"/>
        <end position="827"/>
    </location>
</feature>
<gene>
    <name evidence="19" type="ORF">ROHU_021909</name>
</gene>
<dbReference type="PROSITE" id="PS51233">
    <property type="entry name" value="VWFD"/>
    <property type="match status" value="1"/>
</dbReference>
<dbReference type="InterPro" id="IPR000742">
    <property type="entry name" value="EGF"/>
</dbReference>
<evidence type="ECO:0000256" key="4">
    <source>
        <dbReference type="ARBA" id="ARBA00022536"/>
    </source>
</evidence>
<comment type="subcellular location">
    <subcellularLocation>
        <location evidence="1">Membrane</location>
        <topology evidence="1">Single-pass type I membrane protein</topology>
    </subcellularLocation>
    <subcellularLocation>
        <location evidence="2">Secreted</location>
    </subcellularLocation>
</comment>
<feature type="domain" description="EGF-like" evidence="15">
    <location>
        <begin position="56"/>
        <end position="94"/>
    </location>
</feature>
<feature type="domain" description="EGF-like" evidence="15">
    <location>
        <begin position="1769"/>
        <end position="1807"/>
    </location>
</feature>
<dbReference type="EMBL" id="QBIY01012510">
    <property type="protein sequence ID" value="RXN24769.1"/>
    <property type="molecule type" value="Genomic_DNA"/>
</dbReference>
<keyword evidence="3" id="KW-0964">Secreted</keyword>
<sequence>MCRMGYRGTGVQCQDIDECTSGLHNCHEKAVCSNTLGSYTCSCQNGYFGDGLQCQDINECQTNNGGCHVNALCTNRDGGRDCSCKSGFTGNGFQCNDDNECTRPGICHWNATCTNNPGSYVCTCNTGYKGNGNYLCLDVDECLETPGVCSAFFGYKGCKNLPGTYTCLCNTGYQSNGQTCVDINECEINTCSSFAECTNLPGSYRCTCPEGFVGNGLACVDINECDKKNSCDPNAICTNLLGSYQCSCHSGFLGTGSFTVNVEIVGLNLLLYLLCLCTMLRYTSAVADLSDCAAAGSICHTNADCFKTRDDKFICMCRMGYRGTGVQCQDIDECTTGLHNCHEKAVCSNTLGSYTCSCQNGYFGDGLQCQDINECQTNNGGCHVNALCTNRDGGRDCSCKSGFTGNGFQCNDDNECTRPGICHWNATCTNNPGSYVCTCNTGYKGNGNYLCLDVDECSETPGVCSAFFGYKGCKNLPGTYTCLCNTGYQSNGQTCVDINECEINTCSSFAECTNLPGSYRCTCPEGFVGNGLACVDINECDRKNSCDPNAICTNLLGSYQCSCRSGFLGTGSFYCDCGPGYSFNQTQCMDVDECATGHCSAYASCENLPGSFICTCVAGFKGKYNCSCMVGYTGDGVLQCTDVNECLVDNGGCRNRATCVNNVDECESGVNNCSKFAECVNTNGSYLCSCLNGFTGDGKNCSDINECQSQHGGCHPAASCTNSLGSYKCACPFGMTGSGFDCQDVDECNKNSTLPHNCSLLAMCTNTEGSYSCTCMEGYQGDGFTCEDVDECLPPSICGNNMTCQNFPGTYTCTCTLGLVYSLGTCVNEKDYNGLVQFQSVSENEKLLLPAPFPEGFNGNEDQPMLAVFWDDADLTLGDGKLLYQEYSVLNISDIYAEAIFQRTAQEVSKFETQRGNPPFSPSWILKITWDHVLPVSYQKTNFSETNTFQCILTTDGLRSFALLHYSDMNWGPGQRTDHNALIGYTDGKSNFHNEIPKPPNNLFGPGGRYRPQTVMGNTGKLGQLVYNLTGSSEASSDPQSQCQIWAFNEPDPKEWALGLAPCPCTRVQAQEDLAFILETVPSEQMAQVRDLRALRWGGSRGRVFQSILFNKQKAGKTCVYDPEGPLLAGYSERFFTEDKMQQHIEKDLLPFQWCCVQSALCNMYLAKRPLDRCQGYGWNSSDSSIPGNRGAPGIGMVYGSLHFITFAGSEYTFKGLGEYVIVRLSSSTGSNIFTLQGQTAVLVVNGQPKLVPALVRLAAFYQGAGKVEWRCAESGDGLKILVNDEVIPVSVGVVHVNEQGFAVRCTAVSRCSVVYGEGLYVLVWRGTAGRLSALVEVPQRFYNRTLGLMGHWSSNRTDDFLLSNGHLVPSPNNNVPSEQSLLPFGQSWAVPVPESLLLSEPPSAPFSPVMTEQLMSSVSPEVLAKHTQTCQGSMQCVHDILATGNTSLGQDVQKDQQQLQSRAQNYGNLPPIVTEPFVIMCKVNSTVRVQFKAQDPNRDPFTFSIALPRSPRVTIGSSDGIFTWTPVGIQPVNLTVQIVGCLCPWGFSGKYCENRADMCKGKPCFPGVECTTQKDGDLFTCGPCPPPTVYQGKQGFKCFENDFCLPPFPFPCHEMADCTSTGYNYTCKCKRGYTGNGKQCEDINECLDPSACPNAKFECVNMPGSVRCSCRYQKTRDADGCGWNVFNVSMSWGNQASESGLKKLEEILSMGFQNKFYNASAIAPELAPAGGQNEYRINVSSDTPHWYVMDYLTRVSQYYGIRSAYVDDLDECKTNEAPCSKTAQCVNTYGGYRCVCNGTDLKEESQSCIFDWNSVNRTDLQDAQTMEDKKSLILGLVLGIGIPLLLLLLLAALACFCCCSRKKTMSGDIPHLLPEYIQEQYNPPFNFDDPSLHYITHVSPRILDNLTPRQKRRYR</sequence>
<dbReference type="GO" id="GO:0005576">
    <property type="term" value="C:extracellular region"/>
    <property type="evidence" value="ECO:0007669"/>
    <property type="project" value="UniProtKB-SubCell"/>
</dbReference>
<dbReference type="GO" id="GO:0016020">
    <property type="term" value="C:membrane"/>
    <property type="evidence" value="ECO:0007669"/>
    <property type="project" value="UniProtKB-SubCell"/>
</dbReference>
<keyword evidence="12" id="KW-0325">Glycoprotein</keyword>
<keyword evidence="4 13" id="KW-0245">EGF-like domain</keyword>
<evidence type="ECO:0000256" key="6">
    <source>
        <dbReference type="ARBA" id="ARBA00022729"/>
    </source>
</evidence>
<accession>A0A498MSS3</accession>
<dbReference type="FunFam" id="2.10.25.10:FF:000202">
    <property type="entry name" value="Multiple epidermal growth factor-like domains 8"/>
    <property type="match status" value="1"/>
</dbReference>
<dbReference type="PROSITE" id="PS50856">
    <property type="entry name" value="AMOP"/>
    <property type="match status" value="1"/>
</dbReference>
<evidence type="ECO:0000313" key="19">
    <source>
        <dbReference type="EMBL" id="RXN24769.1"/>
    </source>
</evidence>
<evidence type="ECO:0000259" key="17">
    <source>
        <dbReference type="PROSITE" id="PS51220"/>
    </source>
</evidence>
<dbReference type="InterPro" id="IPR026823">
    <property type="entry name" value="cEGF"/>
</dbReference>
<dbReference type="Pfam" id="PF12662">
    <property type="entry name" value="cEGF"/>
    <property type="match status" value="4"/>
</dbReference>
<dbReference type="Proteomes" id="UP000290572">
    <property type="component" value="Unassembled WGS sequence"/>
</dbReference>
<dbReference type="GO" id="GO:0005509">
    <property type="term" value="F:calcium ion binding"/>
    <property type="evidence" value="ECO:0007669"/>
    <property type="project" value="InterPro"/>
</dbReference>
<keyword evidence="6" id="KW-0732">Signal</keyword>
<dbReference type="InterPro" id="IPR049883">
    <property type="entry name" value="NOTCH1_EGF-like"/>
</dbReference>
<evidence type="ECO:0000256" key="13">
    <source>
        <dbReference type="PROSITE-ProRule" id="PRU00076"/>
    </source>
</evidence>
<dbReference type="PROSITE" id="PS00010">
    <property type="entry name" value="ASX_HYDROXYL"/>
    <property type="match status" value="16"/>
</dbReference>
<evidence type="ECO:0000259" key="15">
    <source>
        <dbReference type="PROSITE" id="PS50026"/>
    </source>
</evidence>
<protein>
    <submittedName>
        <fullName evidence="19">Mucin</fullName>
    </submittedName>
</protein>
<feature type="domain" description="EGF-like" evidence="15">
    <location>
        <begin position="288"/>
        <end position="329"/>
    </location>
</feature>
<dbReference type="SMART" id="SM00539">
    <property type="entry name" value="NIDO"/>
    <property type="match status" value="1"/>
</dbReference>
<dbReference type="FunFam" id="2.10.25.10:FF:000506">
    <property type="entry name" value="Adhesion G protein-coupled receptor E1"/>
    <property type="match status" value="2"/>
</dbReference>
<dbReference type="GO" id="GO:0007160">
    <property type="term" value="P:cell-matrix adhesion"/>
    <property type="evidence" value="ECO:0007669"/>
    <property type="project" value="InterPro"/>
</dbReference>
<feature type="domain" description="EGF-like" evidence="15">
    <location>
        <begin position="221"/>
        <end position="258"/>
    </location>
</feature>
<evidence type="ECO:0000259" key="16">
    <source>
        <dbReference type="PROSITE" id="PS50856"/>
    </source>
</evidence>
<dbReference type="InterPro" id="IPR001846">
    <property type="entry name" value="VWF_type-D"/>
</dbReference>
<dbReference type="SUPFAM" id="SSF57184">
    <property type="entry name" value="Growth factor receptor domain"/>
    <property type="match status" value="6"/>
</dbReference>
<evidence type="ECO:0000256" key="2">
    <source>
        <dbReference type="ARBA" id="ARBA00004613"/>
    </source>
</evidence>
<dbReference type="STRING" id="84645.A0A498MSS3"/>
<keyword evidence="11" id="KW-1015">Disulfide bond</keyword>
<feature type="domain" description="VWFD" evidence="18">
    <location>
        <begin position="1194"/>
        <end position="1397"/>
    </location>
</feature>
<feature type="domain" description="EGF-like" evidence="15">
    <location>
        <begin position="536"/>
        <end position="576"/>
    </location>
</feature>
<dbReference type="Pfam" id="PF07645">
    <property type="entry name" value="EGF_CA"/>
    <property type="match status" value="5"/>
</dbReference>
<dbReference type="Gene3D" id="2.10.25.10">
    <property type="entry name" value="Laminin"/>
    <property type="match status" value="22"/>
</dbReference>
<keyword evidence="5 14" id="KW-0812">Transmembrane</keyword>
<dbReference type="SUPFAM" id="SSF57196">
    <property type="entry name" value="EGF/Laminin"/>
    <property type="match status" value="3"/>
</dbReference>
<feature type="domain" description="EGF-like" evidence="15">
    <location>
        <begin position="15"/>
        <end position="55"/>
    </location>
</feature>
<feature type="domain" description="EGF-like" evidence="15">
    <location>
        <begin position="744"/>
        <end position="787"/>
    </location>
</feature>
<dbReference type="InterPro" id="IPR056619">
    <property type="entry name" value="C8-3_MUC4"/>
</dbReference>
<evidence type="ECO:0000256" key="10">
    <source>
        <dbReference type="ARBA" id="ARBA00023136"/>
    </source>
</evidence>
<dbReference type="PROSITE" id="PS01187">
    <property type="entry name" value="EGF_CA"/>
    <property type="match status" value="7"/>
</dbReference>
<dbReference type="SMART" id="SM00216">
    <property type="entry name" value="VWD"/>
    <property type="match status" value="1"/>
</dbReference>
<evidence type="ECO:0000256" key="11">
    <source>
        <dbReference type="ARBA" id="ARBA00023157"/>
    </source>
</evidence>
<feature type="domain" description="EGF-like" evidence="15">
    <location>
        <begin position="371"/>
        <end position="409"/>
    </location>
</feature>
<dbReference type="InterPro" id="IPR009030">
    <property type="entry name" value="Growth_fac_rcpt_cys_sf"/>
</dbReference>
<dbReference type="InterPro" id="IPR024731">
    <property type="entry name" value="NELL2-like_EGF"/>
</dbReference>
<evidence type="ECO:0000259" key="18">
    <source>
        <dbReference type="PROSITE" id="PS51233"/>
    </source>
</evidence>
<evidence type="ECO:0000256" key="9">
    <source>
        <dbReference type="ARBA" id="ARBA00022989"/>
    </source>
</evidence>
<dbReference type="PROSITE" id="PS51220">
    <property type="entry name" value="NIDO"/>
    <property type="match status" value="1"/>
</dbReference>
<feature type="domain" description="EGF-like" evidence="15">
    <location>
        <begin position="412"/>
        <end position="452"/>
    </location>
</feature>
<proteinExistence type="predicted"/>
<evidence type="ECO:0000256" key="3">
    <source>
        <dbReference type="ARBA" id="ARBA00022525"/>
    </source>
</evidence>
<organism evidence="19 20">
    <name type="scientific">Labeo rohita</name>
    <name type="common">Indian major carp</name>
    <name type="synonym">Cyprinus rohita</name>
    <dbReference type="NCBI Taxonomy" id="84645"/>
    <lineage>
        <taxon>Eukaryota</taxon>
        <taxon>Metazoa</taxon>
        <taxon>Chordata</taxon>
        <taxon>Craniata</taxon>
        <taxon>Vertebrata</taxon>
        <taxon>Euteleostomi</taxon>
        <taxon>Actinopterygii</taxon>
        <taxon>Neopterygii</taxon>
        <taxon>Teleostei</taxon>
        <taxon>Ostariophysi</taxon>
        <taxon>Cypriniformes</taxon>
        <taxon>Cyprinidae</taxon>
        <taxon>Labeoninae</taxon>
        <taxon>Labeonini</taxon>
        <taxon>Labeo</taxon>
    </lineage>
</organism>
<comment type="caution">
    <text evidence="13">Lacks conserved residue(s) required for the propagation of feature annotation.</text>
</comment>
<keyword evidence="8" id="KW-0106">Calcium</keyword>
<dbReference type="InterPro" id="IPR001881">
    <property type="entry name" value="EGF-like_Ca-bd_dom"/>
</dbReference>
<dbReference type="Pfam" id="PF23263">
    <property type="entry name" value="C8-3_MUC4"/>
    <property type="match status" value="1"/>
</dbReference>
<dbReference type="InterPro" id="IPR018097">
    <property type="entry name" value="EGF_Ca-bd_CS"/>
</dbReference>
<dbReference type="GO" id="GO:0030855">
    <property type="term" value="P:epithelial cell differentiation"/>
    <property type="evidence" value="ECO:0007669"/>
    <property type="project" value="UniProtKB-ARBA"/>
</dbReference>
<evidence type="ECO:0000256" key="1">
    <source>
        <dbReference type="ARBA" id="ARBA00004479"/>
    </source>
</evidence>
<feature type="domain" description="AMOP" evidence="16">
    <location>
        <begin position="1035"/>
        <end position="1169"/>
    </location>
</feature>
<feature type="domain" description="EGF-like" evidence="15">
    <location>
        <begin position="182"/>
        <end position="220"/>
    </location>
</feature>
<dbReference type="SMART" id="SM00181">
    <property type="entry name" value="EGF"/>
    <property type="match status" value="22"/>
</dbReference>
<dbReference type="PANTHER" id="PTHR24039">
    <property type="entry name" value="FIBRILLIN-RELATED"/>
    <property type="match status" value="1"/>
</dbReference>
<feature type="domain" description="EGF-like" evidence="15">
    <location>
        <begin position="97"/>
        <end position="137"/>
    </location>
</feature>
<evidence type="ECO:0000256" key="5">
    <source>
        <dbReference type="ARBA" id="ARBA00022692"/>
    </source>
</evidence>
<dbReference type="PROSITE" id="PS01186">
    <property type="entry name" value="EGF_2"/>
    <property type="match status" value="13"/>
</dbReference>
<dbReference type="GO" id="GO:0048731">
    <property type="term" value="P:system development"/>
    <property type="evidence" value="ECO:0007669"/>
    <property type="project" value="UniProtKB-ARBA"/>
</dbReference>
<evidence type="ECO:0000256" key="12">
    <source>
        <dbReference type="ARBA" id="ARBA00023180"/>
    </source>
</evidence>
<name>A0A498MSS3_LABRO</name>
<dbReference type="PANTHER" id="PTHR24039:SF58">
    <property type="entry name" value="EGF-LIKE DOMAIN-CONTAINING PROTEIN"/>
    <property type="match status" value="1"/>
</dbReference>
<dbReference type="Pfam" id="PF06119">
    <property type="entry name" value="NIDO"/>
    <property type="match status" value="1"/>
</dbReference>
<feature type="domain" description="EGF-like" evidence="15">
    <location>
        <begin position="662"/>
        <end position="702"/>
    </location>
</feature>
<evidence type="ECO:0000256" key="7">
    <source>
        <dbReference type="ARBA" id="ARBA00022737"/>
    </source>
</evidence>
<dbReference type="InterPro" id="IPR000152">
    <property type="entry name" value="EGF-type_Asp/Asn_hydroxyl_site"/>
</dbReference>
<keyword evidence="20" id="KW-1185">Reference proteome</keyword>